<proteinExistence type="predicted"/>
<keyword evidence="4" id="KW-0804">Transcription</keyword>
<dbReference type="PROSITE" id="PS00463">
    <property type="entry name" value="ZN2_CY6_FUNGAL_1"/>
    <property type="match status" value="1"/>
</dbReference>
<keyword evidence="8" id="KW-1185">Reference proteome</keyword>
<dbReference type="OrthoDB" id="410267at2759"/>
<protein>
    <recommendedName>
        <fullName evidence="6">Zn(2)-C6 fungal-type domain-containing protein</fullName>
    </recommendedName>
</protein>
<keyword evidence="2" id="KW-0805">Transcription regulation</keyword>
<dbReference type="AlphaFoldDB" id="A0A0D2IW19"/>
<evidence type="ECO:0000259" key="6">
    <source>
        <dbReference type="PROSITE" id="PS50048"/>
    </source>
</evidence>
<dbReference type="Pfam" id="PF00172">
    <property type="entry name" value="Zn_clus"/>
    <property type="match status" value="1"/>
</dbReference>
<dbReference type="GO" id="GO:0005634">
    <property type="term" value="C:nucleus"/>
    <property type="evidence" value="ECO:0007669"/>
    <property type="project" value="UniProtKB-SubCell"/>
</dbReference>
<dbReference type="VEuPathDB" id="FungiDB:Z518_02089"/>
<reference evidence="7 8" key="1">
    <citation type="submission" date="2015-01" db="EMBL/GenBank/DDBJ databases">
        <title>The Genome Sequence of Rhinocladiella mackenzie CBS 650.93.</title>
        <authorList>
            <consortium name="The Broad Institute Genomics Platform"/>
            <person name="Cuomo C."/>
            <person name="de Hoog S."/>
            <person name="Gorbushina A."/>
            <person name="Stielow B."/>
            <person name="Teixiera M."/>
            <person name="Abouelleil A."/>
            <person name="Chapman S.B."/>
            <person name="Priest M."/>
            <person name="Young S.K."/>
            <person name="Wortman J."/>
            <person name="Nusbaum C."/>
            <person name="Birren B."/>
        </authorList>
    </citation>
    <scope>NUCLEOTIDE SEQUENCE [LARGE SCALE GENOMIC DNA]</scope>
    <source>
        <strain evidence="7 8">CBS 650.93</strain>
    </source>
</reference>
<evidence type="ECO:0000256" key="2">
    <source>
        <dbReference type="ARBA" id="ARBA00023015"/>
    </source>
</evidence>
<feature type="domain" description="Zn(2)-C6 fungal-type" evidence="6">
    <location>
        <begin position="9"/>
        <end position="40"/>
    </location>
</feature>
<dbReference type="SMART" id="SM00066">
    <property type="entry name" value="GAL4"/>
    <property type="match status" value="1"/>
</dbReference>
<evidence type="ECO:0000256" key="4">
    <source>
        <dbReference type="ARBA" id="ARBA00023163"/>
    </source>
</evidence>
<dbReference type="Proteomes" id="UP000053617">
    <property type="component" value="Unassembled WGS sequence"/>
</dbReference>
<dbReference type="CDD" id="cd00067">
    <property type="entry name" value="GAL4"/>
    <property type="match status" value="1"/>
</dbReference>
<dbReference type="PROSITE" id="PS50048">
    <property type="entry name" value="ZN2_CY6_FUNGAL_2"/>
    <property type="match status" value="1"/>
</dbReference>
<dbReference type="STRING" id="1442369.A0A0D2IW19"/>
<organism evidence="7 8">
    <name type="scientific">Rhinocladiella mackenziei CBS 650.93</name>
    <dbReference type="NCBI Taxonomy" id="1442369"/>
    <lineage>
        <taxon>Eukaryota</taxon>
        <taxon>Fungi</taxon>
        <taxon>Dikarya</taxon>
        <taxon>Ascomycota</taxon>
        <taxon>Pezizomycotina</taxon>
        <taxon>Eurotiomycetes</taxon>
        <taxon>Chaetothyriomycetidae</taxon>
        <taxon>Chaetothyriales</taxon>
        <taxon>Herpotrichiellaceae</taxon>
        <taxon>Rhinocladiella</taxon>
    </lineage>
</organism>
<dbReference type="GO" id="GO:0003677">
    <property type="term" value="F:DNA binding"/>
    <property type="evidence" value="ECO:0007669"/>
    <property type="project" value="UniProtKB-KW"/>
</dbReference>
<evidence type="ECO:0000313" key="8">
    <source>
        <dbReference type="Proteomes" id="UP000053617"/>
    </source>
</evidence>
<sequence length="657" mass="74394">MSVIRPRQTCTECSLRRQKCDRNIPCARCIKRGVADKCTRYWPGGYNKEIHRVYPRKQKQSPSADVFIEYSSQPIAPAPTLFDSPEARTNNLGPDATWAGSQGHTLGANEVRPRYSFSLHDPPWVRRSLVGSNASRLSWVAPTGLGFNSTVAANEAFLQMLLPSPQQIWYLVDYHELCLLWYHGCYHGPTFRWELSSVLTDQEQQSTLTIHGLHLQWLALLFSIMAGSLTCATDRRLESWGFSKQEATRLSLQWYKATISCLNQAEFTSNHNIYSIHAIATLTMSAHSLGHSSELSVLLGAALSIARSLGLDRLHHDPTLEKITNSSPEDQRHKLLKREMGRRLWSQLCVQDWMSLPFFDSHTINPLHFTTTKPSSRDHLTMDPIPATLPTYISYGNYLFEIAQLMAGHHAAMLNSTTQFTKYEHVLGYDARMRSLATQGMPRYFHVVEPIDPSWPEWIPWARRSLTICFAHKIIMIHRAFIRQSFTNPAYSITRMTSMAAAKTILNEAKGAHDIDGPIIWVDKAFCVVAGIILCLDLFHRPDSDSEFPTHKTLVTECIELLRKFDTSIVAVRGARLLNALIMERERVASSLIWPPRSIKTSGIFKSLATDGNESQSTDSEHELDSMSLAELFPPQAGFCNRFLFEELLNFDNTSHG</sequence>
<dbReference type="CDD" id="cd12148">
    <property type="entry name" value="fungal_TF_MHR"/>
    <property type="match status" value="1"/>
</dbReference>
<evidence type="ECO:0000256" key="5">
    <source>
        <dbReference type="ARBA" id="ARBA00023242"/>
    </source>
</evidence>
<evidence type="ECO:0000313" key="7">
    <source>
        <dbReference type="EMBL" id="KIX07436.1"/>
    </source>
</evidence>
<gene>
    <name evidence="7" type="ORF">Z518_02089</name>
</gene>
<dbReference type="EMBL" id="KN847476">
    <property type="protein sequence ID" value="KIX07436.1"/>
    <property type="molecule type" value="Genomic_DNA"/>
</dbReference>
<dbReference type="GeneID" id="25290160"/>
<dbReference type="GO" id="GO:0000981">
    <property type="term" value="F:DNA-binding transcription factor activity, RNA polymerase II-specific"/>
    <property type="evidence" value="ECO:0007669"/>
    <property type="project" value="InterPro"/>
</dbReference>
<dbReference type="SUPFAM" id="SSF57701">
    <property type="entry name" value="Zn2/Cys6 DNA-binding domain"/>
    <property type="match status" value="1"/>
</dbReference>
<dbReference type="PANTHER" id="PTHR31001:SF76">
    <property type="entry name" value="ZN(2)-C6 FUNGAL-TYPE DOMAIN-CONTAINING PROTEIN"/>
    <property type="match status" value="1"/>
</dbReference>
<dbReference type="GO" id="GO:0008270">
    <property type="term" value="F:zinc ion binding"/>
    <property type="evidence" value="ECO:0007669"/>
    <property type="project" value="InterPro"/>
</dbReference>
<evidence type="ECO:0000256" key="1">
    <source>
        <dbReference type="ARBA" id="ARBA00004123"/>
    </source>
</evidence>
<dbReference type="InterPro" id="IPR050613">
    <property type="entry name" value="Sec_Metabolite_Reg"/>
</dbReference>
<dbReference type="PANTHER" id="PTHR31001">
    <property type="entry name" value="UNCHARACTERIZED TRANSCRIPTIONAL REGULATORY PROTEIN"/>
    <property type="match status" value="1"/>
</dbReference>
<accession>A0A0D2IW19</accession>
<evidence type="ECO:0000256" key="3">
    <source>
        <dbReference type="ARBA" id="ARBA00023125"/>
    </source>
</evidence>
<keyword evidence="3" id="KW-0238">DNA-binding</keyword>
<dbReference type="HOGENOM" id="CLU_013987_1_1_1"/>
<keyword evidence="5" id="KW-0539">Nucleus</keyword>
<dbReference type="InterPro" id="IPR036864">
    <property type="entry name" value="Zn2-C6_fun-type_DNA-bd_sf"/>
</dbReference>
<dbReference type="RefSeq" id="XP_013274572.1">
    <property type="nucleotide sequence ID" value="XM_013419118.1"/>
</dbReference>
<dbReference type="InterPro" id="IPR001138">
    <property type="entry name" value="Zn2Cys6_DnaBD"/>
</dbReference>
<name>A0A0D2IW19_9EURO</name>
<comment type="subcellular location">
    <subcellularLocation>
        <location evidence="1">Nucleus</location>
    </subcellularLocation>
</comment>